<keyword evidence="2" id="KW-1185">Reference proteome</keyword>
<evidence type="ECO:0000313" key="1">
    <source>
        <dbReference type="EMBL" id="EIM80320.1"/>
    </source>
</evidence>
<dbReference type="GeneID" id="18802159"/>
<evidence type="ECO:0000313" key="2">
    <source>
        <dbReference type="Proteomes" id="UP000053927"/>
    </source>
</evidence>
<proteinExistence type="predicted"/>
<dbReference type="EMBL" id="JH687398">
    <property type="protein sequence ID" value="EIM80320.1"/>
    <property type="molecule type" value="Genomic_DNA"/>
</dbReference>
<sequence length="539" mass="61810">MPTPCLFNTPRCPPEILSAIFIFVVDRHIDETRTLPEPTQRHPKDPTELVANRTAAPQSLTRVCRSWRNIALGLPSLWARFGIADDALERAFLMDPLAHMAAKCSFKLFKIQDWLALSRAARLTVVMQRHKYWNATEGGPLLAETSQSIYRMLCNHSSQWFDMHLLWSCAKSPHLDMSPLPLPRLFRLSCHFNVGLIDPDDYPPLSRPQMYTGNNLEFMNAPNLREVMLNSFTIGLIDFKLPWSQLCSLAFQGRNKIQEDGLYVADCLYVLSQCVNLVDLKIYDDDKQNPNRYHYSSETRCAKEIQVVSLPLLRHLICATGDSRIDHGVIPRLHLPALESLRLWIRNLDTLDDTMLPIIAARPPLRMLQIDNAFDLFWDVWDDPQNRASHNSAIIRAVQAFPDLVSYSTNSLSAHKDLCLQYHPTSGKLVSDIVPGLQELCLSIGYILNEDKWFLCDLHNFLSSRRSRRDLAQKNDARELGVPPFRRIRIEQWAGGDSRDLIQRYLQEFVDEGLELEIYDSGMNSVVWETAGARWPCEV</sequence>
<name>R7RZH4_STEHR</name>
<dbReference type="AlphaFoldDB" id="R7RZH4"/>
<dbReference type="Proteomes" id="UP000053927">
    <property type="component" value="Unassembled WGS sequence"/>
</dbReference>
<dbReference type="KEGG" id="shs:STEHIDRAFT_162739"/>
<dbReference type="RefSeq" id="XP_007310461.1">
    <property type="nucleotide sequence ID" value="XM_007310399.1"/>
</dbReference>
<dbReference type="OrthoDB" id="3221235at2759"/>
<reference evidence="2" key="1">
    <citation type="journal article" date="2012" name="Science">
        <title>The Paleozoic origin of enzymatic lignin decomposition reconstructed from 31 fungal genomes.</title>
        <authorList>
            <person name="Floudas D."/>
            <person name="Binder M."/>
            <person name="Riley R."/>
            <person name="Barry K."/>
            <person name="Blanchette R.A."/>
            <person name="Henrissat B."/>
            <person name="Martinez A.T."/>
            <person name="Otillar R."/>
            <person name="Spatafora J.W."/>
            <person name="Yadav J.S."/>
            <person name="Aerts A."/>
            <person name="Benoit I."/>
            <person name="Boyd A."/>
            <person name="Carlson A."/>
            <person name="Copeland A."/>
            <person name="Coutinho P.M."/>
            <person name="de Vries R.P."/>
            <person name="Ferreira P."/>
            <person name="Findley K."/>
            <person name="Foster B."/>
            <person name="Gaskell J."/>
            <person name="Glotzer D."/>
            <person name="Gorecki P."/>
            <person name="Heitman J."/>
            <person name="Hesse C."/>
            <person name="Hori C."/>
            <person name="Igarashi K."/>
            <person name="Jurgens J.A."/>
            <person name="Kallen N."/>
            <person name="Kersten P."/>
            <person name="Kohler A."/>
            <person name="Kuees U."/>
            <person name="Kumar T.K.A."/>
            <person name="Kuo A."/>
            <person name="LaButti K."/>
            <person name="Larrondo L.F."/>
            <person name="Lindquist E."/>
            <person name="Ling A."/>
            <person name="Lombard V."/>
            <person name="Lucas S."/>
            <person name="Lundell T."/>
            <person name="Martin R."/>
            <person name="McLaughlin D.J."/>
            <person name="Morgenstern I."/>
            <person name="Morin E."/>
            <person name="Murat C."/>
            <person name="Nagy L.G."/>
            <person name="Nolan M."/>
            <person name="Ohm R.A."/>
            <person name="Patyshakuliyeva A."/>
            <person name="Rokas A."/>
            <person name="Ruiz-Duenas F.J."/>
            <person name="Sabat G."/>
            <person name="Salamov A."/>
            <person name="Samejima M."/>
            <person name="Schmutz J."/>
            <person name="Slot J.C."/>
            <person name="St John F."/>
            <person name="Stenlid J."/>
            <person name="Sun H."/>
            <person name="Sun S."/>
            <person name="Syed K."/>
            <person name="Tsang A."/>
            <person name="Wiebenga A."/>
            <person name="Young D."/>
            <person name="Pisabarro A."/>
            <person name="Eastwood D.C."/>
            <person name="Martin F."/>
            <person name="Cullen D."/>
            <person name="Grigoriev I.V."/>
            <person name="Hibbett D.S."/>
        </authorList>
    </citation>
    <scope>NUCLEOTIDE SEQUENCE [LARGE SCALE GENOMIC DNA]</scope>
    <source>
        <strain evidence="2">FP-91666</strain>
    </source>
</reference>
<protein>
    <submittedName>
        <fullName evidence="1">Uncharacterized protein</fullName>
    </submittedName>
</protein>
<accession>R7RZH4</accession>
<gene>
    <name evidence="1" type="ORF">STEHIDRAFT_162739</name>
</gene>
<organism evidence="1 2">
    <name type="scientific">Stereum hirsutum (strain FP-91666)</name>
    <name type="common">White-rot fungus</name>
    <dbReference type="NCBI Taxonomy" id="721885"/>
    <lineage>
        <taxon>Eukaryota</taxon>
        <taxon>Fungi</taxon>
        <taxon>Dikarya</taxon>
        <taxon>Basidiomycota</taxon>
        <taxon>Agaricomycotina</taxon>
        <taxon>Agaricomycetes</taxon>
        <taxon>Russulales</taxon>
        <taxon>Stereaceae</taxon>
        <taxon>Stereum</taxon>
    </lineage>
</organism>